<dbReference type="CTD" id="20322344"/>
<organism evidence="2 3">
    <name type="scientific">Opisthorchis viverrini</name>
    <name type="common">Southeast Asian liver fluke</name>
    <dbReference type="NCBI Taxonomy" id="6198"/>
    <lineage>
        <taxon>Eukaryota</taxon>
        <taxon>Metazoa</taxon>
        <taxon>Spiralia</taxon>
        <taxon>Lophotrochozoa</taxon>
        <taxon>Platyhelminthes</taxon>
        <taxon>Trematoda</taxon>
        <taxon>Digenea</taxon>
        <taxon>Opisthorchiida</taxon>
        <taxon>Opisthorchiata</taxon>
        <taxon>Opisthorchiidae</taxon>
        <taxon>Opisthorchis</taxon>
    </lineage>
</organism>
<evidence type="ECO:0000256" key="1">
    <source>
        <dbReference type="SAM" id="MobiDB-lite"/>
    </source>
</evidence>
<reference evidence="2 3" key="1">
    <citation type="submission" date="2013-11" db="EMBL/GenBank/DDBJ databases">
        <title>Opisthorchis viverrini - life in the bile duct.</title>
        <authorList>
            <person name="Young N.D."/>
            <person name="Nagarajan N."/>
            <person name="Lin S.J."/>
            <person name="Korhonen P.K."/>
            <person name="Jex A.R."/>
            <person name="Hall R.S."/>
            <person name="Safavi-Hemami H."/>
            <person name="Kaewkong W."/>
            <person name="Bertrand D."/>
            <person name="Gao S."/>
            <person name="Seet Q."/>
            <person name="Wongkham S."/>
            <person name="Teh B.T."/>
            <person name="Wongkham C."/>
            <person name="Intapan P.M."/>
            <person name="Maleewong W."/>
            <person name="Yang X."/>
            <person name="Hu M."/>
            <person name="Wang Z."/>
            <person name="Hofmann A."/>
            <person name="Sternberg P.W."/>
            <person name="Tan P."/>
            <person name="Wang J."/>
            <person name="Gasser R.B."/>
        </authorList>
    </citation>
    <scope>NUCLEOTIDE SEQUENCE [LARGE SCALE GENOMIC DNA]</scope>
</reference>
<dbReference type="RefSeq" id="XP_009172149.1">
    <property type="nucleotide sequence ID" value="XM_009173885.1"/>
</dbReference>
<protein>
    <submittedName>
        <fullName evidence="2">Uncharacterized protein</fullName>
    </submittedName>
</protein>
<dbReference type="GeneID" id="20322344"/>
<dbReference type="STRING" id="6198.A0A074ZEN2"/>
<accession>A0A074ZEN2</accession>
<dbReference type="EMBL" id="KL596822">
    <property type="protein sequence ID" value="KER24127.1"/>
    <property type="molecule type" value="Genomic_DNA"/>
</dbReference>
<sequence>MRQTDWETSTLVTRFIQAPEKWSTSTVLGKNGNGIYEINVGKENRTRRINQIRPNHMQAQCREVAEYFQWDILLDTVCLDHENVRPLNLSQNITASHSSRPSRVQANPKGKNYDQIRAVRKQFQMEKRDNTPRISLLRSGTNLW</sequence>
<dbReference type="AlphaFoldDB" id="A0A074ZEN2"/>
<dbReference type="Proteomes" id="UP000054324">
    <property type="component" value="Unassembled WGS sequence"/>
</dbReference>
<gene>
    <name evidence="2" type="ORF">T265_08165</name>
</gene>
<feature type="compositionally biased region" description="Polar residues" evidence="1">
    <location>
        <begin position="92"/>
        <end position="105"/>
    </location>
</feature>
<dbReference type="OrthoDB" id="10472912at2759"/>
<evidence type="ECO:0000313" key="3">
    <source>
        <dbReference type="Proteomes" id="UP000054324"/>
    </source>
</evidence>
<feature type="region of interest" description="Disordered" evidence="1">
    <location>
        <begin position="92"/>
        <end position="111"/>
    </location>
</feature>
<dbReference type="KEGG" id="ovi:T265_08165"/>
<proteinExistence type="predicted"/>
<name>A0A074ZEN2_OPIVI</name>
<keyword evidence="3" id="KW-1185">Reference proteome</keyword>
<evidence type="ECO:0000313" key="2">
    <source>
        <dbReference type="EMBL" id="KER24127.1"/>
    </source>
</evidence>